<dbReference type="EMBL" id="QYBA01000115">
    <property type="protein sequence ID" value="TKY91875.1"/>
    <property type="molecule type" value="Genomic_DNA"/>
</dbReference>
<name>A0AC61SBD5_9EURY</name>
<comment type="caution">
    <text evidence="1">The sequence shown here is derived from an EMBL/GenBank/DDBJ whole genome shotgun (WGS) entry which is preliminary data.</text>
</comment>
<accession>A0AC61SBD5</accession>
<proteinExistence type="predicted"/>
<sequence length="228" mass="24916">MVNKMNENKKTDLPELGAVLQRDRETYAIAPDIPAGVVSPDTLRKIADISEKYSAAAIKITSAQRMVIVGLKQDDLDNVWKDLDMKPGAAIGLCVRSVKICPGTTFCKKAVSDSLGLGLALHEAYHGMELPAKFKMGVSGCPNCCGESWIKDIGFIGFKNGFKVVVGGEAGKKPRIAKELTFIESVEDAKKVTQNILDYYQINAKPKERIGDFVDRIGFDEFSNSVLK</sequence>
<evidence type="ECO:0000313" key="1">
    <source>
        <dbReference type="EMBL" id="TKY91875.1"/>
    </source>
</evidence>
<gene>
    <name evidence="1" type="ORF">C5S46_03555</name>
</gene>
<evidence type="ECO:0000313" key="2">
    <source>
        <dbReference type="Proteomes" id="UP000315423"/>
    </source>
</evidence>
<dbReference type="Proteomes" id="UP000315423">
    <property type="component" value="Unassembled WGS sequence"/>
</dbReference>
<organism evidence="1 2">
    <name type="scientific">Candidatus Methanomarinus sp</name>
    <dbReference type="NCBI Taxonomy" id="3386244"/>
    <lineage>
        <taxon>Archaea</taxon>
        <taxon>Methanobacteriati</taxon>
        <taxon>Methanobacteriota</taxon>
        <taxon>Stenosarchaea group</taxon>
        <taxon>Methanomicrobia</taxon>
        <taxon>Methanosarcinales</taxon>
        <taxon>ANME-2 cluster</taxon>
        <taxon>Candidatus Methanocomedenaceae</taxon>
        <taxon>Candidatus Methanomarinus</taxon>
    </lineage>
</organism>
<reference evidence="1" key="1">
    <citation type="submission" date="2018-09" db="EMBL/GenBank/DDBJ databases">
        <title>A genomic encyclopedia of anaerobic methanotrophic archaea.</title>
        <authorList>
            <person name="Skennerton C.T."/>
            <person name="Chadwick G.L."/>
            <person name="Laso-Perez R."/>
            <person name="Leu A.O."/>
            <person name="Speth D.R."/>
            <person name="Yu H."/>
            <person name="Morgan-Lang C."/>
            <person name="Hatzenpichler R."/>
            <person name="Goudeau D."/>
            <person name="Malmstrom R."/>
            <person name="Woyke T."/>
            <person name="Hallam S."/>
            <person name="Tyson G.W."/>
            <person name="Wegener G."/>
            <person name="Boetius A."/>
            <person name="Orphan V.J."/>
        </authorList>
    </citation>
    <scope>NUCLEOTIDE SEQUENCE</scope>
    <source>
        <strain evidence="1">CONS3730D10UFb2</strain>
    </source>
</reference>
<protein>
    <submittedName>
        <fullName evidence="1">NAD(P)/FAD-dependent oxidoreductase</fullName>
    </submittedName>
</protein>